<name>A0ABZ1C914_9BACT</name>
<dbReference type="InterPro" id="IPR029377">
    <property type="entry name" value="TMEM220"/>
</dbReference>
<evidence type="ECO:0000313" key="2">
    <source>
        <dbReference type="EMBL" id="WRQ87069.1"/>
    </source>
</evidence>
<gene>
    <name evidence="2" type="ORF">K1X11_019820</name>
</gene>
<keyword evidence="3" id="KW-1185">Reference proteome</keyword>
<organism evidence="2 3">
    <name type="scientific">Actomonas aquatica</name>
    <dbReference type="NCBI Taxonomy" id="2866162"/>
    <lineage>
        <taxon>Bacteria</taxon>
        <taxon>Pseudomonadati</taxon>
        <taxon>Verrucomicrobiota</taxon>
        <taxon>Opitutia</taxon>
        <taxon>Opitutales</taxon>
        <taxon>Opitutaceae</taxon>
        <taxon>Actomonas</taxon>
    </lineage>
</organism>
<keyword evidence="1" id="KW-1133">Transmembrane helix</keyword>
<dbReference type="Pfam" id="PF15071">
    <property type="entry name" value="TMEM220"/>
    <property type="match status" value="1"/>
</dbReference>
<evidence type="ECO:0000313" key="3">
    <source>
        <dbReference type="Proteomes" id="UP000738431"/>
    </source>
</evidence>
<proteinExistence type="predicted"/>
<keyword evidence="1" id="KW-0472">Membrane</keyword>
<protein>
    <submittedName>
        <fullName evidence="2">Transmembrane 220 family protein</fullName>
    </submittedName>
</protein>
<keyword evidence="1 2" id="KW-0812">Transmembrane</keyword>
<accession>A0ABZ1C914</accession>
<dbReference type="RefSeq" id="WP_221029517.1">
    <property type="nucleotide sequence ID" value="NZ_CP139781.1"/>
</dbReference>
<feature type="transmembrane region" description="Helical" evidence="1">
    <location>
        <begin position="100"/>
        <end position="116"/>
    </location>
</feature>
<feature type="transmembrane region" description="Helical" evidence="1">
    <location>
        <begin position="54"/>
        <end position="71"/>
    </location>
</feature>
<dbReference type="EMBL" id="CP139781">
    <property type="protein sequence ID" value="WRQ87069.1"/>
    <property type="molecule type" value="Genomic_DNA"/>
</dbReference>
<dbReference type="Proteomes" id="UP000738431">
    <property type="component" value="Chromosome"/>
</dbReference>
<evidence type="ECO:0000256" key="1">
    <source>
        <dbReference type="SAM" id="Phobius"/>
    </source>
</evidence>
<reference evidence="2 3" key="1">
    <citation type="submission" date="2023-12" db="EMBL/GenBank/DDBJ databases">
        <title>Description of an unclassified Opitutus bacterium of Verrucomicrobiota.</title>
        <authorList>
            <person name="Zhang D.-F."/>
        </authorList>
    </citation>
    <scope>NUCLEOTIDE SEQUENCE [LARGE SCALE GENOMIC DNA]</scope>
    <source>
        <strain evidence="2 3">WL0086</strain>
    </source>
</reference>
<sequence>MLLALRILHGIMAALFVLSALVQYNDPSPAPWILLYAAAATAAGFAAAGRSTSWLAPALIVVCLWWEMYYIRLGAWHTPFTDLTEEWHMTDQTIVDGREFYALILIAFWMAVVMLSRPRSRAPTAADNDASRDA</sequence>
<feature type="transmembrane region" description="Helical" evidence="1">
    <location>
        <begin position="30"/>
        <end position="47"/>
    </location>
</feature>
<feature type="transmembrane region" description="Helical" evidence="1">
    <location>
        <begin position="7"/>
        <end position="24"/>
    </location>
</feature>